<keyword evidence="4 10" id="KW-1133">Transmembrane helix</keyword>
<dbReference type="PROSITE" id="PS50262">
    <property type="entry name" value="G_PROTEIN_RECEP_F1_2"/>
    <property type="match status" value="1"/>
</dbReference>
<feature type="transmembrane region" description="Helical" evidence="10">
    <location>
        <begin position="93"/>
        <end position="119"/>
    </location>
</feature>
<keyword evidence="7 9" id="KW-0675">Receptor</keyword>
<evidence type="ECO:0000256" key="10">
    <source>
        <dbReference type="SAM" id="Phobius"/>
    </source>
</evidence>
<organism evidence="12">
    <name type="scientific">Pundamilia nyererei</name>
    <dbReference type="NCBI Taxonomy" id="303518"/>
    <lineage>
        <taxon>Eukaryota</taxon>
        <taxon>Metazoa</taxon>
        <taxon>Chordata</taxon>
        <taxon>Craniata</taxon>
        <taxon>Vertebrata</taxon>
        <taxon>Euteleostomi</taxon>
        <taxon>Actinopterygii</taxon>
        <taxon>Neopterygii</taxon>
        <taxon>Teleostei</taxon>
        <taxon>Neoteleostei</taxon>
        <taxon>Acanthomorphata</taxon>
        <taxon>Ovalentaria</taxon>
        <taxon>Cichlomorphae</taxon>
        <taxon>Cichliformes</taxon>
        <taxon>Cichlidae</taxon>
        <taxon>African cichlids</taxon>
        <taxon>Pseudocrenilabrinae</taxon>
        <taxon>Haplochromini</taxon>
        <taxon>Pundamilia</taxon>
    </lineage>
</organism>
<evidence type="ECO:0000256" key="6">
    <source>
        <dbReference type="ARBA" id="ARBA00023136"/>
    </source>
</evidence>
<dbReference type="GeneTree" id="ENSGT01030000234621"/>
<evidence type="ECO:0000256" key="7">
    <source>
        <dbReference type="ARBA" id="ARBA00023170"/>
    </source>
</evidence>
<reference evidence="12" key="1">
    <citation type="submission" date="2023-09" db="UniProtKB">
        <authorList>
            <consortium name="Ensembl"/>
        </authorList>
    </citation>
    <scope>IDENTIFICATION</scope>
</reference>
<dbReference type="InterPro" id="IPR017452">
    <property type="entry name" value="GPCR_Rhodpsn_7TM"/>
</dbReference>
<dbReference type="PRINTS" id="PR01157">
    <property type="entry name" value="P2YPURNOCPTR"/>
</dbReference>
<comment type="subcellular location">
    <subcellularLocation>
        <location evidence="1">Cell membrane</location>
        <topology evidence="1">Multi-pass membrane protein</topology>
    </subcellularLocation>
</comment>
<evidence type="ECO:0000313" key="12">
    <source>
        <dbReference type="Ensembl" id="ENSPNYP00000009506.1"/>
    </source>
</evidence>
<sequence length="358" mass="41060">MEDFQICPLSTYYKRILIPVSYSLVFLLGLSLNGVLLWCVICRTRRWSNTVIYLTNLAVADLLFVLALPPLIISDAMGNFWPFGNIFCKTVRFVFLVNLHCSIMFVTCVSVHRFIGVCYPIAAVRLRTRKFAILASGSIWILANAEISPTFVFAHTGVINNMTVCFEMTGPKQFDMFFPYGLFLVIAGFLIPFLVVVTCYCSMIKVLYCGAADSISNTRKQRVRKKCLYTLLTVCLMFAVCFVPYHIVRTVYMFVRVYMPGNCHLLNLAMITFKVWKPVVVLNCCVNPLIYFCSSHPKRLKFTAWLWRRNKRVEPTVCLVTNIENDFLKLKKTRFKTCLPVCVCVCVCVCIKKQQLLN</sequence>
<dbReference type="GO" id="GO:0004930">
    <property type="term" value="F:G protein-coupled receptor activity"/>
    <property type="evidence" value="ECO:0007669"/>
    <property type="project" value="UniProtKB-KW"/>
</dbReference>
<accession>A0A3B4FJZ3</accession>
<dbReference type="Gene3D" id="1.20.1070.10">
    <property type="entry name" value="Rhodopsin 7-helix transmembrane proteins"/>
    <property type="match status" value="1"/>
</dbReference>
<dbReference type="Pfam" id="PF00001">
    <property type="entry name" value="7tm_1"/>
    <property type="match status" value="1"/>
</dbReference>
<dbReference type="GO" id="GO:0005886">
    <property type="term" value="C:plasma membrane"/>
    <property type="evidence" value="ECO:0007669"/>
    <property type="project" value="UniProtKB-SubCell"/>
</dbReference>
<name>A0A3B4FJZ3_9CICH</name>
<feature type="transmembrane region" description="Helical" evidence="10">
    <location>
        <begin position="268"/>
        <end position="292"/>
    </location>
</feature>
<dbReference type="PANTHER" id="PTHR24231:SF25">
    <property type="entry name" value="G-PROTEIN COUPLED RECEPTORS FAMILY 1 PROFILE DOMAIN-CONTAINING PROTEIN"/>
    <property type="match status" value="1"/>
</dbReference>
<feature type="transmembrane region" description="Helical" evidence="10">
    <location>
        <begin position="177"/>
        <end position="208"/>
    </location>
</feature>
<dbReference type="Ensembl" id="ENSPNYT00000009723.1">
    <property type="protein sequence ID" value="ENSPNYP00000009506.1"/>
    <property type="gene ID" value="ENSPNYG00000007191.1"/>
</dbReference>
<feature type="transmembrane region" description="Helical" evidence="10">
    <location>
        <begin position="53"/>
        <end position="73"/>
    </location>
</feature>
<dbReference type="InterPro" id="IPR000276">
    <property type="entry name" value="GPCR_Rhodpsn"/>
</dbReference>
<dbReference type="STRING" id="303518.ENSPNYP00000009506"/>
<dbReference type="PANTHER" id="PTHR24231">
    <property type="entry name" value="PURINOCEPTOR-RELATED G-PROTEIN COUPLED RECEPTOR"/>
    <property type="match status" value="1"/>
</dbReference>
<feature type="transmembrane region" description="Helical" evidence="10">
    <location>
        <begin position="131"/>
        <end position="157"/>
    </location>
</feature>
<evidence type="ECO:0000256" key="8">
    <source>
        <dbReference type="ARBA" id="ARBA00023224"/>
    </source>
</evidence>
<proteinExistence type="inferred from homology"/>
<dbReference type="PRINTS" id="PR00237">
    <property type="entry name" value="GPCRRHODOPSN"/>
</dbReference>
<dbReference type="SUPFAM" id="SSF81321">
    <property type="entry name" value="Family A G protein-coupled receptor-like"/>
    <property type="match status" value="1"/>
</dbReference>
<evidence type="ECO:0000256" key="5">
    <source>
        <dbReference type="ARBA" id="ARBA00023040"/>
    </source>
</evidence>
<keyword evidence="5 9" id="KW-0297">G-protein coupled receptor</keyword>
<protein>
    <recommendedName>
        <fullName evidence="11">G-protein coupled receptors family 1 profile domain-containing protein</fullName>
    </recommendedName>
</protein>
<evidence type="ECO:0000256" key="2">
    <source>
        <dbReference type="ARBA" id="ARBA00022475"/>
    </source>
</evidence>
<evidence type="ECO:0000256" key="1">
    <source>
        <dbReference type="ARBA" id="ARBA00004651"/>
    </source>
</evidence>
<feature type="domain" description="G-protein coupled receptors family 1 profile" evidence="11">
    <location>
        <begin position="32"/>
        <end position="291"/>
    </location>
</feature>
<dbReference type="AlphaFoldDB" id="A0A3B4FJZ3"/>
<keyword evidence="3 9" id="KW-0812">Transmembrane</keyword>
<evidence type="ECO:0000256" key="9">
    <source>
        <dbReference type="RuleBase" id="RU000688"/>
    </source>
</evidence>
<keyword evidence="8 9" id="KW-0807">Transducer</keyword>
<feature type="transmembrane region" description="Helical" evidence="10">
    <location>
        <begin position="228"/>
        <end position="248"/>
    </location>
</feature>
<evidence type="ECO:0000256" key="3">
    <source>
        <dbReference type="ARBA" id="ARBA00022692"/>
    </source>
</evidence>
<keyword evidence="2" id="KW-1003">Cell membrane</keyword>
<dbReference type="PROSITE" id="PS00237">
    <property type="entry name" value="G_PROTEIN_RECEP_F1_1"/>
    <property type="match status" value="1"/>
</dbReference>
<evidence type="ECO:0000256" key="4">
    <source>
        <dbReference type="ARBA" id="ARBA00022989"/>
    </source>
</evidence>
<evidence type="ECO:0000259" key="11">
    <source>
        <dbReference type="PROSITE" id="PS50262"/>
    </source>
</evidence>
<keyword evidence="6 10" id="KW-0472">Membrane</keyword>
<feature type="transmembrane region" description="Helical" evidence="10">
    <location>
        <begin position="20"/>
        <end position="41"/>
    </location>
</feature>
<comment type="similarity">
    <text evidence="9">Belongs to the G-protein coupled receptor 1 family.</text>
</comment>